<proteinExistence type="inferred from homology"/>
<dbReference type="CDD" id="cd06558">
    <property type="entry name" value="crotonase-like"/>
    <property type="match status" value="1"/>
</dbReference>
<organism evidence="3 4">
    <name type="scientific">Rhizobium leguminosarum bv. viciae</name>
    <dbReference type="NCBI Taxonomy" id="387"/>
    <lineage>
        <taxon>Bacteria</taxon>
        <taxon>Pseudomonadati</taxon>
        <taxon>Pseudomonadota</taxon>
        <taxon>Alphaproteobacteria</taxon>
        <taxon>Hyphomicrobiales</taxon>
        <taxon>Rhizobiaceae</taxon>
        <taxon>Rhizobium/Agrobacterium group</taxon>
        <taxon>Rhizobium</taxon>
    </lineage>
</organism>
<dbReference type="RefSeq" id="WP_018480149.1">
    <property type="nucleotide sequence ID" value="NZ_SJLU01000022.1"/>
</dbReference>
<sequence length="268" mass="29628">MNPDLPITELADGVLSLTLNRPHRLNALTMEIYGHIRDAVTAASLDDNVDVIVIKGNGRAFSSGFDLKAQMSDQTMEQKLTNQHTVANGARWAIWNCRKPVVAAVHGYCLAGALELVLPTDFTISTESCLFGVPEVLFGGGPAFNMFPWMMGHKKAKEIILMGEQFSAQQAYEVGLVNKVVADDALEETTQKYVERLKKLPRGAAWINKQGLNRAYEATGMVPFINNWPDMLTVLAQIPDETRDGFKEKVQREGVSAGIKFRDGLFDK</sequence>
<dbReference type="Gene3D" id="3.90.226.10">
    <property type="entry name" value="2-enoyl-CoA Hydratase, Chain A, domain 1"/>
    <property type="match status" value="1"/>
</dbReference>
<dbReference type="PANTHER" id="PTHR43802">
    <property type="entry name" value="ENOYL-COA HYDRATASE"/>
    <property type="match status" value="1"/>
</dbReference>
<comment type="similarity">
    <text evidence="1 2">Belongs to the enoyl-CoA hydratase/isomerase family.</text>
</comment>
<dbReference type="Proteomes" id="UP000291866">
    <property type="component" value="Unassembled WGS sequence"/>
</dbReference>
<dbReference type="EMBL" id="SJLU01000022">
    <property type="protein sequence ID" value="TBX86641.1"/>
    <property type="molecule type" value="Genomic_DNA"/>
</dbReference>
<dbReference type="PANTHER" id="PTHR43802:SF1">
    <property type="entry name" value="IP11341P-RELATED"/>
    <property type="match status" value="1"/>
</dbReference>
<evidence type="ECO:0000313" key="3">
    <source>
        <dbReference type="EMBL" id="TBX86641.1"/>
    </source>
</evidence>
<dbReference type="InterPro" id="IPR001753">
    <property type="entry name" value="Enoyl-CoA_hydra/iso"/>
</dbReference>
<dbReference type="AlphaFoldDB" id="A0A8G2MQ94"/>
<accession>A0A8G2MQ94</accession>
<name>A0A8G2MQ94_RHILV</name>
<comment type="caution">
    <text evidence="3">The sequence shown here is derived from an EMBL/GenBank/DDBJ whole genome shotgun (WGS) entry which is preliminary data.</text>
</comment>
<reference evidence="3 4" key="1">
    <citation type="submission" date="2019-02" db="EMBL/GenBank/DDBJ databases">
        <title>The competitiveness to form nodules shapes the capacities of Rhizobium leguminosarum sv viciae communities to promote symbiosis with specific hosts.</title>
        <authorList>
            <person name="Boivin S."/>
            <person name="Lepetit M."/>
        </authorList>
    </citation>
    <scope>NUCLEOTIDE SEQUENCE [LARGE SCALE GENOMIC DNA]</scope>
    <source>
        <strain evidence="3 4">SPF4F3</strain>
    </source>
</reference>
<gene>
    <name evidence="3" type="ORF">E0H31_31140</name>
</gene>
<dbReference type="PROSITE" id="PS00166">
    <property type="entry name" value="ENOYL_COA_HYDRATASE"/>
    <property type="match status" value="1"/>
</dbReference>
<dbReference type="InterPro" id="IPR018376">
    <property type="entry name" value="Enoyl-CoA_hyd/isom_CS"/>
</dbReference>
<dbReference type="Pfam" id="PF00378">
    <property type="entry name" value="ECH_1"/>
    <property type="match status" value="1"/>
</dbReference>
<keyword evidence="3" id="KW-0413">Isomerase</keyword>
<protein>
    <submittedName>
        <fullName evidence="3">Enoyl-CoA hydratase/isomerase family protein</fullName>
    </submittedName>
</protein>
<dbReference type="SUPFAM" id="SSF52096">
    <property type="entry name" value="ClpP/crotonase"/>
    <property type="match status" value="1"/>
</dbReference>
<dbReference type="GO" id="GO:0016853">
    <property type="term" value="F:isomerase activity"/>
    <property type="evidence" value="ECO:0007669"/>
    <property type="project" value="UniProtKB-KW"/>
</dbReference>
<evidence type="ECO:0000313" key="4">
    <source>
        <dbReference type="Proteomes" id="UP000291866"/>
    </source>
</evidence>
<evidence type="ECO:0000256" key="2">
    <source>
        <dbReference type="RuleBase" id="RU003707"/>
    </source>
</evidence>
<evidence type="ECO:0000256" key="1">
    <source>
        <dbReference type="ARBA" id="ARBA00005254"/>
    </source>
</evidence>
<dbReference type="InterPro" id="IPR029045">
    <property type="entry name" value="ClpP/crotonase-like_dom_sf"/>
</dbReference>